<feature type="compositionally biased region" description="Basic residues" evidence="6">
    <location>
        <begin position="156"/>
        <end position="172"/>
    </location>
</feature>
<feature type="region of interest" description="Disordered" evidence="6">
    <location>
        <begin position="1583"/>
        <end position="1606"/>
    </location>
</feature>
<dbReference type="PROSITE" id="PS50958">
    <property type="entry name" value="SMB_2"/>
    <property type="match status" value="2"/>
</dbReference>
<feature type="signal peptide" evidence="8">
    <location>
        <begin position="1"/>
        <end position="25"/>
    </location>
</feature>
<comment type="subcellular location">
    <subcellularLocation>
        <location evidence="1">Membrane</location>
        <topology evidence="1">Multi-pass membrane protein</topology>
    </subcellularLocation>
</comment>
<keyword evidence="9" id="KW-0675">Receptor</keyword>
<dbReference type="GO" id="GO:0016020">
    <property type="term" value="C:membrane"/>
    <property type="evidence" value="ECO:0007669"/>
    <property type="project" value="UniProtKB-SubCell"/>
</dbReference>
<evidence type="ECO:0000256" key="2">
    <source>
        <dbReference type="ARBA" id="ARBA00022692"/>
    </source>
</evidence>
<feature type="transmembrane region" description="Helical" evidence="7">
    <location>
        <begin position="1547"/>
        <end position="1570"/>
    </location>
</feature>
<keyword evidence="4 7" id="KW-0472">Membrane</keyword>
<dbReference type="PANTHER" id="PTHR45902:SF1">
    <property type="entry name" value="LATROPHILIN RECEPTOR-LIKE PROTEIN A"/>
    <property type="match status" value="1"/>
</dbReference>
<dbReference type="Gene3D" id="1.20.1070.10">
    <property type="entry name" value="Rhodopsin 7-helix transmembrane proteins"/>
    <property type="match status" value="1"/>
</dbReference>
<evidence type="ECO:0000256" key="8">
    <source>
        <dbReference type="SAM" id="SignalP"/>
    </source>
</evidence>
<dbReference type="OrthoDB" id="5959886at2759"/>
<dbReference type="Pfam" id="PF01033">
    <property type="entry name" value="Somatomedin_B"/>
    <property type="match status" value="1"/>
</dbReference>
<evidence type="ECO:0000256" key="1">
    <source>
        <dbReference type="ARBA" id="ARBA00004141"/>
    </source>
</evidence>
<gene>
    <name evidence="9" type="ORF">PACLA_8A029390</name>
</gene>
<feature type="transmembrane region" description="Helical" evidence="7">
    <location>
        <begin position="1518"/>
        <end position="1541"/>
    </location>
</feature>
<feature type="compositionally biased region" description="Low complexity" evidence="6">
    <location>
        <begin position="183"/>
        <end position="195"/>
    </location>
</feature>
<evidence type="ECO:0000256" key="6">
    <source>
        <dbReference type="SAM" id="MobiDB-lite"/>
    </source>
</evidence>
<dbReference type="CDD" id="cd15039">
    <property type="entry name" value="7tmB3_Methuselah-like"/>
    <property type="match status" value="1"/>
</dbReference>
<proteinExistence type="predicted"/>
<dbReference type="EMBL" id="CACRXK020000847">
    <property type="protein sequence ID" value="CAB3985241.1"/>
    <property type="molecule type" value="Genomic_DNA"/>
</dbReference>
<name>A0A6S7GK14_PARCT</name>
<comment type="caution">
    <text evidence="9">The sequence shown here is derived from an EMBL/GenBank/DDBJ whole genome shotgun (WGS) entry which is preliminary data.</text>
</comment>
<feature type="compositionally biased region" description="Basic and acidic residues" evidence="6">
    <location>
        <begin position="87"/>
        <end position="96"/>
    </location>
</feature>
<keyword evidence="5" id="KW-1015">Disulfide bond</keyword>
<keyword evidence="10" id="KW-1185">Reference proteome</keyword>
<dbReference type="PANTHER" id="PTHR45902">
    <property type="entry name" value="LATROPHILIN RECEPTOR-LIKE PROTEIN A"/>
    <property type="match status" value="1"/>
</dbReference>
<evidence type="ECO:0000313" key="10">
    <source>
        <dbReference type="Proteomes" id="UP001152795"/>
    </source>
</evidence>
<dbReference type="SMART" id="SM00201">
    <property type="entry name" value="SO"/>
    <property type="match status" value="2"/>
</dbReference>
<feature type="compositionally biased region" description="Polar residues" evidence="6">
    <location>
        <begin position="1596"/>
        <end position="1606"/>
    </location>
</feature>
<feature type="compositionally biased region" description="Basic and acidic residues" evidence="6">
    <location>
        <begin position="112"/>
        <end position="128"/>
    </location>
</feature>
<keyword evidence="8" id="KW-0732">Signal</keyword>
<feature type="compositionally biased region" description="Polar residues" evidence="6">
    <location>
        <begin position="98"/>
        <end position="111"/>
    </location>
</feature>
<dbReference type="InterPro" id="IPR017981">
    <property type="entry name" value="GPCR_2-like_7TM"/>
</dbReference>
<dbReference type="InterPro" id="IPR053231">
    <property type="entry name" value="GPCR_LN-TM7"/>
</dbReference>
<protein>
    <submittedName>
        <fullName evidence="9">Cadherin EGF LAG seven-pass G-type receptor 1</fullName>
    </submittedName>
</protein>
<feature type="transmembrane region" description="Helical" evidence="7">
    <location>
        <begin position="1427"/>
        <end position="1451"/>
    </location>
</feature>
<dbReference type="Pfam" id="PF00002">
    <property type="entry name" value="7tm_2"/>
    <property type="match status" value="1"/>
</dbReference>
<sequence length="1606" mass="183546">MQSSKSFANILLFVVCVSVVKFSSTSRVDVENNTRWLKNSSVEEIGEKQYHETNKKAKFRGFEETEPLNLERGKEGLHSNPVHVAPKQHDIGEGIESKGTNNPFSKTSEPNNPERQKQKISTSKRDAKQTSLQSDILDRKLSAKDEVDRPYESSNPRKRMNKKMPSIHRVAKRNVNTSEPTQPIATPTSNPPASSSSSCNIPPVCSGQQSCRDRCTGDITKWRTDENLACYCDTACYEVFNDCCSDFAKFCGVQNPRNISIKKYKWTCEPLGNVPSNPPHCEIGEGLWMVSRCADDWPHNEVRNKCENPTKSLRQSSNIRRYIPAVSGNFTFRNYFCAKCNHIAGNLDYFPVEIKTNVIPPEHYNFSRKVNFLLSNGAEFPEDGPARPKSSQTRRYCRKSMVDSFPTSESSESNTVSESCENGPLALMLGFASCDDPNQLYTCFPSLFLLTCRLTPPQKFLLKLDYKDTYNEEHSVFTVLSTFCGSNGLTYDDKLQECAENLPSPDGKEDKFRILAWFAPSKNFQFTENDFKTVMKQYFGVKDSQMSNTSIETVPRLDSSPDSIILYHLVSFTLLLSPEQSIDVLFKSNSNLSGVSLGRFIHFKEPLSVSLNNITYSIIKTTARPLSCITRKIITPQNYKVFADGKRIYIINMTIDKAFYEKSKYFGEIDRNITICERRTPVDCKTTSTGLTKNDFVINTDLSLYHKETEKFYQLGQYNVLDKTVRLCISNKTDFPTAPTCSRKHSCKGRCSKHTEWRTDNQVFCSCDPDCYESFHDCCTDYTKYCGAQKPTETLTKKYYYTCKNLERLSCWLNADLDVWMVTRCRPKWPYDTFRTKCTRPAFDFMISSSEIYGYLPVVGRDNITFRNMYCAICNGVTKFETWLLHVETAVIPPNNFNFTEKIRFLQLSHEAKISQTARPRTNQAKRLCPSFLQYKDVIDSCPLGENFESCTNGDVAIISTYDKGHFKNMHCAACHGVPSERFLCFLSAQSRSCKGMGNSILFPSSFFLVLGYSQEIGTEIKTAYVNHIQCRESEMIFDDILEVCRVNWLSPPEQNAQERFYVYAWLKPPQNSRTNQSLAPTEFQGSLAKYLNVSHLQIFDINIADISRSIAPWRGPNKLLFYLVSSTIALTPQQSLELLSINRSDSTTSFETKLLKYLYFSESFTLHIKGIRYIVIKTTSRPLACVGQTTYTPEEYTLQHQERVFVPSTNKTYEKFEYYRENPEKLDVKRGNITVCEKYIPAKCNRSLVHYTTEEYIVMINLSIYINKTTSLYNYGEYEILSNQSIAICQEFKERVIHETRSPQTIRDNEVLGYITFISFLLSILFLIFLLVTYILFPQLQTLPGKNLMNFAASLLLFQIFWLPSGSTKIRSNKPTCMAMPMAIMEHYFLMSSFVSMSVIAFHTCKVFARSSRVPKIPQNHERKLFCVYLALVWLLPGIFVAICVVLDNQNVVKLGYGESEICWLTENNAYVYFVTIPIAVLLLFNIIAFVITAVYLRKHSQNTAAKQASGNRRSNLSIYAKLSTLMGFTWLFGLLALVVTSTTVFWYFFVIFTSLQGVFVAMAFVVNAKTFGLYKQRYASGSNTPEVDPKRRNASTNICQDTKL</sequence>
<dbReference type="PROSITE" id="PS00524">
    <property type="entry name" value="SMB_1"/>
    <property type="match status" value="2"/>
</dbReference>
<evidence type="ECO:0000256" key="3">
    <source>
        <dbReference type="ARBA" id="ARBA00022989"/>
    </source>
</evidence>
<dbReference type="Proteomes" id="UP001152795">
    <property type="component" value="Unassembled WGS sequence"/>
</dbReference>
<dbReference type="Gene3D" id="4.10.410.20">
    <property type="match status" value="2"/>
</dbReference>
<reference evidence="9" key="1">
    <citation type="submission" date="2020-04" db="EMBL/GenBank/DDBJ databases">
        <authorList>
            <person name="Alioto T."/>
            <person name="Alioto T."/>
            <person name="Gomez Garrido J."/>
        </authorList>
    </citation>
    <scope>NUCLEOTIDE SEQUENCE</scope>
    <source>
        <strain evidence="9">A484AB</strain>
    </source>
</reference>
<keyword evidence="3 7" id="KW-1133">Transmembrane helix</keyword>
<feature type="transmembrane region" description="Helical" evidence="7">
    <location>
        <begin position="1312"/>
        <end position="1337"/>
    </location>
</feature>
<dbReference type="SUPFAM" id="SSF90188">
    <property type="entry name" value="Somatomedin B domain"/>
    <property type="match status" value="1"/>
</dbReference>
<feature type="region of interest" description="Disordered" evidence="6">
    <location>
        <begin position="72"/>
        <end position="195"/>
    </location>
</feature>
<dbReference type="GO" id="GO:0004930">
    <property type="term" value="F:G protein-coupled receptor activity"/>
    <property type="evidence" value="ECO:0007669"/>
    <property type="project" value="InterPro"/>
</dbReference>
<organism evidence="9 10">
    <name type="scientific">Paramuricea clavata</name>
    <name type="common">Red gorgonian</name>
    <name type="synonym">Violescent sea-whip</name>
    <dbReference type="NCBI Taxonomy" id="317549"/>
    <lineage>
        <taxon>Eukaryota</taxon>
        <taxon>Metazoa</taxon>
        <taxon>Cnidaria</taxon>
        <taxon>Anthozoa</taxon>
        <taxon>Octocorallia</taxon>
        <taxon>Malacalcyonacea</taxon>
        <taxon>Plexauridae</taxon>
        <taxon>Paramuricea</taxon>
    </lineage>
</organism>
<dbReference type="GO" id="GO:0007166">
    <property type="term" value="P:cell surface receptor signaling pathway"/>
    <property type="evidence" value="ECO:0007669"/>
    <property type="project" value="InterPro"/>
</dbReference>
<evidence type="ECO:0000256" key="7">
    <source>
        <dbReference type="SAM" id="Phobius"/>
    </source>
</evidence>
<dbReference type="InterPro" id="IPR036024">
    <property type="entry name" value="Somatomedin_B-like_dom_sf"/>
</dbReference>
<evidence type="ECO:0000256" key="5">
    <source>
        <dbReference type="ARBA" id="ARBA00023157"/>
    </source>
</evidence>
<dbReference type="InterPro" id="IPR001212">
    <property type="entry name" value="Somatomedin_B_dom"/>
</dbReference>
<dbReference type="PROSITE" id="PS50261">
    <property type="entry name" value="G_PROTEIN_RECEP_F2_4"/>
    <property type="match status" value="1"/>
</dbReference>
<evidence type="ECO:0000256" key="4">
    <source>
        <dbReference type="ARBA" id="ARBA00023136"/>
    </source>
</evidence>
<feature type="transmembrane region" description="Helical" evidence="7">
    <location>
        <begin position="1388"/>
        <end position="1406"/>
    </location>
</feature>
<feature type="chain" id="PRO_5044005971" evidence="8">
    <location>
        <begin position="26"/>
        <end position="1606"/>
    </location>
</feature>
<evidence type="ECO:0000313" key="9">
    <source>
        <dbReference type="EMBL" id="CAB3985241.1"/>
    </source>
</evidence>
<feature type="compositionally biased region" description="Basic and acidic residues" evidence="6">
    <location>
        <begin position="136"/>
        <end position="151"/>
    </location>
</feature>
<accession>A0A6S7GK14</accession>
<feature type="transmembrane region" description="Helical" evidence="7">
    <location>
        <begin position="1349"/>
        <end position="1368"/>
    </location>
</feature>
<feature type="transmembrane region" description="Helical" evidence="7">
    <location>
        <begin position="1471"/>
        <end position="1498"/>
    </location>
</feature>
<dbReference type="InterPro" id="IPR000832">
    <property type="entry name" value="GPCR_2_secretin-like"/>
</dbReference>
<keyword evidence="2 7" id="KW-0812">Transmembrane</keyword>